<sequence>MKQSGVSLPLWLLLLLVTLSLLSSPVNANNLNGVANSTVSSTATASSTWSATAATPGPGASVPKSTLLTVETEIPPEPTATESPAITSAPTTTSSVPATTGSTDNLAPQNGGSSSLSSVPDAIKSLHTFLTLVIPSFSPRFGRASATAVTDSSPPVPSDSGSQVASSVRLEPGTTHNDASDPSRTYDGKKLPLPAAKFQPIANMVTGTATVPPTATSLLSPLQSAIPTPSSVQQEPGPLHTAGSPSRAYDDPFKLPADQQIPQISSIYRINDRNDFAARDIPLDSYLPRSGSGIKPLRAGRKLFASQYTDSDEKARRFVLSSQAKRIGTFAFGPFRRWNYGAACVFNRFPDKWNPHTDPPRINDLVEQFQSAIATEHRKAEDHEIERQLSEETRLRQETVIKDYEHKNKFNDWWQSHLVRQSIELDELIDLNTHVRDGLLLMESMNVRKAKATSKAYVHAQMRGLRFRRAFDTTFATSDSSKDPDDESRSLPGSFPPLTNDIMACDDEQLYKSMFRSLFSDLSTHHQQRQDHGSRSGHGVPYTQLVDMLQWRRMFRSACAVWTAVCVPQIRNGKDEIVRLAFHYLYKRLGTPGSFEASMLGDDLPAFEVRQVSAAQSFQRNINAARAPSVNEGQTMHETGRQAHNARPRPRSPEHASQRVRQDDRLVSRQRRRHGQCPYVMPTVKPSRSPPSPVTVERLEDQVVPEQSVTGQSAPPAVDRATDQACETPALPNVEVESPPDRDATVSSSEQDSVLETPLEENVPQSCIDTPPMVAVPAPSLTIAEGVQSYQSCITDQVQDDRDASATVSTERDTADSNDAQVEPPMVTYGDSSIEEAEEAAESVVPVSAHIECHIDCDEMDVEATVEQQIPAFVLQSVVDFCLADTPDLAQLPTANITTSEPMVCVSVTPAVDMEVDLSRSFIMETDEIHSMEIETQPVNEEEMLLVDASEPEGGLETMQTAILAIIAASVLDMTMEDDSLMATQPAIEDEMLMDETTESYTLPESMETSISALIPTSVQDVFMEADFEAEMQSMVEEEMLCTETLTETLEPYTTQRTMQSSASPIPIPASALDVILEEDVETVETSERSCELPAQVSVGDVPMEETHSSQTLAPPALPTTASFDFVLPQGAPSLPIMEAEPVATKLPASPTVEPPPATIQTVSAEPLENVEAAPSTDLEDEALPTSSATTQPPSYEDVKSEMASTTSSSKADAKDVASLPSTVATSEETAEVLAVTNTTGSFDDEEDEEAYIDDLICADNTSEEEEEDTRTIVQQGSDQAVAPEKRPARMSYQYNE</sequence>
<name>A0ACC2X0L1_9TREE</name>
<reference evidence="1" key="1">
    <citation type="submission" date="2023-04" db="EMBL/GenBank/DDBJ databases">
        <title>Draft Genome sequencing of Naganishia species isolated from polar environments using Oxford Nanopore Technology.</title>
        <authorList>
            <person name="Leo P."/>
            <person name="Venkateswaran K."/>
        </authorList>
    </citation>
    <scope>NUCLEOTIDE SEQUENCE</scope>
    <source>
        <strain evidence="1">DBVPG 5303</strain>
    </source>
</reference>
<evidence type="ECO:0000313" key="2">
    <source>
        <dbReference type="Proteomes" id="UP001234202"/>
    </source>
</evidence>
<protein>
    <submittedName>
        <fullName evidence="1">Uncharacterized protein</fullName>
    </submittedName>
</protein>
<accession>A0ACC2X0L1</accession>
<gene>
    <name evidence="1" type="ORF">QFC24_006607</name>
</gene>
<dbReference type="EMBL" id="JASBWV010000034">
    <property type="protein sequence ID" value="KAJ9116802.1"/>
    <property type="molecule type" value="Genomic_DNA"/>
</dbReference>
<keyword evidence="2" id="KW-1185">Reference proteome</keyword>
<proteinExistence type="predicted"/>
<dbReference type="Proteomes" id="UP001234202">
    <property type="component" value="Unassembled WGS sequence"/>
</dbReference>
<evidence type="ECO:0000313" key="1">
    <source>
        <dbReference type="EMBL" id="KAJ9116802.1"/>
    </source>
</evidence>
<comment type="caution">
    <text evidence="1">The sequence shown here is derived from an EMBL/GenBank/DDBJ whole genome shotgun (WGS) entry which is preliminary data.</text>
</comment>
<organism evidence="1 2">
    <name type="scientific">Naganishia onofrii</name>
    <dbReference type="NCBI Taxonomy" id="1851511"/>
    <lineage>
        <taxon>Eukaryota</taxon>
        <taxon>Fungi</taxon>
        <taxon>Dikarya</taxon>
        <taxon>Basidiomycota</taxon>
        <taxon>Agaricomycotina</taxon>
        <taxon>Tremellomycetes</taxon>
        <taxon>Filobasidiales</taxon>
        <taxon>Filobasidiaceae</taxon>
        <taxon>Naganishia</taxon>
    </lineage>
</organism>